<proteinExistence type="predicted"/>
<keyword evidence="2" id="KW-1185">Reference proteome</keyword>
<protein>
    <submittedName>
        <fullName evidence="1">Uncharacterized protein</fullName>
    </submittedName>
</protein>
<accession>A0A9P7W134</accession>
<organism evidence="1 2">
    <name type="scientific">Guyanagaster necrorhizus</name>
    <dbReference type="NCBI Taxonomy" id="856835"/>
    <lineage>
        <taxon>Eukaryota</taxon>
        <taxon>Fungi</taxon>
        <taxon>Dikarya</taxon>
        <taxon>Basidiomycota</taxon>
        <taxon>Agaricomycotina</taxon>
        <taxon>Agaricomycetes</taxon>
        <taxon>Agaricomycetidae</taxon>
        <taxon>Agaricales</taxon>
        <taxon>Marasmiineae</taxon>
        <taxon>Physalacriaceae</taxon>
        <taxon>Guyanagaster</taxon>
    </lineage>
</organism>
<dbReference type="GeneID" id="66103927"/>
<gene>
    <name evidence="1" type="ORF">BT62DRAFT_620534</name>
</gene>
<dbReference type="AlphaFoldDB" id="A0A9P7W134"/>
<evidence type="ECO:0000313" key="1">
    <source>
        <dbReference type="EMBL" id="KAG7450029.1"/>
    </source>
</evidence>
<dbReference type="Proteomes" id="UP000812287">
    <property type="component" value="Unassembled WGS sequence"/>
</dbReference>
<comment type="caution">
    <text evidence="1">The sequence shown here is derived from an EMBL/GenBank/DDBJ whole genome shotgun (WGS) entry which is preliminary data.</text>
</comment>
<evidence type="ECO:0000313" key="2">
    <source>
        <dbReference type="Proteomes" id="UP000812287"/>
    </source>
</evidence>
<dbReference type="EMBL" id="MU250527">
    <property type="protein sequence ID" value="KAG7450029.1"/>
    <property type="molecule type" value="Genomic_DNA"/>
</dbReference>
<dbReference type="RefSeq" id="XP_043043529.1">
    <property type="nucleotide sequence ID" value="XM_043181631.1"/>
</dbReference>
<name>A0A9P7W134_9AGAR</name>
<reference evidence="1" key="1">
    <citation type="submission" date="2020-11" db="EMBL/GenBank/DDBJ databases">
        <title>Adaptations for nitrogen fixation in a non-lichenized fungal sporocarp promotes dispersal by wood-feeding termites.</title>
        <authorList>
            <consortium name="DOE Joint Genome Institute"/>
            <person name="Koch R.A."/>
            <person name="Yoon G."/>
            <person name="Arayal U."/>
            <person name="Lail K."/>
            <person name="Amirebrahimi M."/>
            <person name="Labutti K."/>
            <person name="Lipzen A."/>
            <person name="Riley R."/>
            <person name="Barry K."/>
            <person name="Henrissat B."/>
            <person name="Grigoriev I.V."/>
            <person name="Herr J.R."/>
            <person name="Aime M.C."/>
        </authorList>
    </citation>
    <scope>NUCLEOTIDE SEQUENCE</scope>
    <source>
        <strain evidence="1">MCA 3950</strain>
    </source>
</reference>
<sequence length="105" mass="11928">MLLSVSVLWTVEKGTLILRIFAHLALHRTLTQSLNKDFHVGFIRFRVCLAPGEEQGLTASQKNANDFNTHVAAHLMVSLRRTRSNVTVHCMFRRRRSRTSPRSGG</sequence>